<dbReference type="Pfam" id="PF05685">
    <property type="entry name" value="Uma2"/>
    <property type="match status" value="1"/>
</dbReference>
<reference evidence="2 3" key="1">
    <citation type="journal article" date="2013" name="Genome Biol. Evol.">
        <title>Genomes of Stigonematalean cyanobacteria (subsection V) and the evolution of oxygenic photosynthesis from prokaryotes to plastids.</title>
        <authorList>
            <person name="Dagan T."/>
            <person name="Roettger M."/>
            <person name="Stucken K."/>
            <person name="Landan G."/>
            <person name="Koch R."/>
            <person name="Major P."/>
            <person name="Gould S.B."/>
            <person name="Goremykin V.V."/>
            <person name="Rippka R."/>
            <person name="Tandeau de Marsac N."/>
            <person name="Gugger M."/>
            <person name="Lockhart P.J."/>
            <person name="Allen J.F."/>
            <person name="Brune I."/>
            <person name="Maus I."/>
            <person name="Puhler A."/>
            <person name="Martin W.F."/>
        </authorList>
    </citation>
    <scope>NUCLEOTIDE SEQUENCE [LARGE SCALE GENOMIC DNA]</scope>
    <source>
        <strain evidence="2 3">PCC 7110</strain>
    </source>
</reference>
<gene>
    <name evidence="2" type="ORF">WA1_38360</name>
</gene>
<protein>
    <recommendedName>
        <fullName evidence="1">Putative restriction endonuclease domain-containing protein</fullName>
    </recommendedName>
</protein>
<dbReference type="EMBL" id="ANNX02000042">
    <property type="protein sequence ID" value="KYC38209.1"/>
    <property type="molecule type" value="Genomic_DNA"/>
</dbReference>
<organism evidence="2 3">
    <name type="scientific">Scytonema hofmannii PCC 7110</name>
    <dbReference type="NCBI Taxonomy" id="128403"/>
    <lineage>
        <taxon>Bacteria</taxon>
        <taxon>Bacillati</taxon>
        <taxon>Cyanobacteriota</taxon>
        <taxon>Cyanophyceae</taxon>
        <taxon>Nostocales</taxon>
        <taxon>Scytonemataceae</taxon>
        <taxon>Scytonema</taxon>
    </lineage>
</organism>
<sequence>MAAATSVTIPIKNIQLNPGSTIAIHDITWEQFEAILEERETTGIKTRIAYSQGILEIMSPLPAHERPHRIIGDIVKILLDVQEQDWEDFGSTTFRKQANAVGLEPDTCFYIQNARKVRDRMKIDLTIDPPPDLAIEADVTSSTTLDAYEALAVPEVWIYTQEKFTINVLTNGKYVESNTSPTFPDLPILELIPKLVKQAFQEGSSKVLRELRKQINS</sequence>
<dbReference type="STRING" id="128403.WA1_38360"/>
<dbReference type="PANTHER" id="PTHR47152:SF1">
    <property type="entry name" value="SLL1186 PROTEIN"/>
    <property type="match status" value="1"/>
</dbReference>
<evidence type="ECO:0000313" key="3">
    <source>
        <dbReference type="Proteomes" id="UP000076925"/>
    </source>
</evidence>
<proteinExistence type="predicted"/>
<dbReference type="InterPro" id="IPR011335">
    <property type="entry name" value="Restrct_endonuc-II-like"/>
</dbReference>
<evidence type="ECO:0000313" key="2">
    <source>
        <dbReference type="EMBL" id="KYC38209.1"/>
    </source>
</evidence>
<evidence type="ECO:0000259" key="1">
    <source>
        <dbReference type="Pfam" id="PF05685"/>
    </source>
</evidence>
<dbReference type="Proteomes" id="UP000076925">
    <property type="component" value="Unassembled WGS sequence"/>
</dbReference>
<dbReference type="OrthoDB" id="482924at2"/>
<keyword evidence="3" id="KW-1185">Reference proteome</keyword>
<dbReference type="CDD" id="cd06260">
    <property type="entry name" value="DUF820-like"/>
    <property type="match status" value="1"/>
</dbReference>
<feature type="domain" description="Putative restriction endonuclease" evidence="1">
    <location>
        <begin position="29"/>
        <end position="192"/>
    </location>
</feature>
<dbReference type="InterPro" id="IPR008538">
    <property type="entry name" value="Uma2"/>
</dbReference>
<name>A0A139X0H6_9CYAN</name>
<dbReference type="PANTHER" id="PTHR47152">
    <property type="entry name" value="SLR2084 PROTEIN-RELATED"/>
    <property type="match status" value="1"/>
</dbReference>
<dbReference type="Gene3D" id="3.90.1570.10">
    <property type="entry name" value="tt1808, chain A"/>
    <property type="match status" value="1"/>
</dbReference>
<dbReference type="AlphaFoldDB" id="A0A139X0H6"/>
<comment type="caution">
    <text evidence="2">The sequence shown here is derived from an EMBL/GenBank/DDBJ whole genome shotgun (WGS) entry which is preliminary data.</text>
</comment>
<dbReference type="SUPFAM" id="SSF52980">
    <property type="entry name" value="Restriction endonuclease-like"/>
    <property type="match status" value="1"/>
</dbReference>
<dbReference type="InterPro" id="IPR012296">
    <property type="entry name" value="Nuclease_put_TT1808"/>
</dbReference>
<dbReference type="RefSeq" id="WP_017748057.1">
    <property type="nucleotide sequence ID" value="NZ_KQ976354.1"/>
</dbReference>
<accession>A0A139X0H6</accession>